<feature type="compositionally biased region" description="Basic and acidic residues" evidence="1">
    <location>
        <begin position="616"/>
        <end position="629"/>
    </location>
</feature>
<feature type="compositionally biased region" description="Acidic residues" evidence="1">
    <location>
        <begin position="1016"/>
        <end position="1068"/>
    </location>
</feature>
<proteinExistence type="predicted"/>
<feature type="region of interest" description="Disordered" evidence="1">
    <location>
        <begin position="53"/>
        <end position="103"/>
    </location>
</feature>
<dbReference type="InterPro" id="IPR041457">
    <property type="entry name" value="CxC2_KDZ-assoc"/>
</dbReference>
<feature type="compositionally biased region" description="Basic and acidic residues" evidence="1">
    <location>
        <begin position="1093"/>
        <end position="1103"/>
    </location>
</feature>
<dbReference type="Pfam" id="PF18758">
    <property type="entry name" value="KDZ"/>
    <property type="match status" value="1"/>
</dbReference>
<organism evidence="3 4">
    <name type="scientific">Dendrothele bispora (strain CBS 962.96)</name>
    <dbReference type="NCBI Taxonomy" id="1314807"/>
    <lineage>
        <taxon>Eukaryota</taxon>
        <taxon>Fungi</taxon>
        <taxon>Dikarya</taxon>
        <taxon>Basidiomycota</taxon>
        <taxon>Agaricomycotina</taxon>
        <taxon>Agaricomycetes</taxon>
        <taxon>Agaricomycetidae</taxon>
        <taxon>Agaricales</taxon>
        <taxon>Agaricales incertae sedis</taxon>
        <taxon>Dendrothele</taxon>
    </lineage>
</organism>
<keyword evidence="4" id="KW-1185">Reference proteome</keyword>
<feature type="compositionally biased region" description="Acidic residues" evidence="1">
    <location>
        <begin position="866"/>
        <end position="875"/>
    </location>
</feature>
<evidence type="ECO:0000256" key="1">
    <source>
        <dbReference type="SAM" id="MobiDB-lite"/>
    </source>
</evidence>
<feature type="region of interest" description="Disordered" evidence="1">
    <location>
        <begin position="999"/>
        <end position="1122"/>
    </location>
</feature>
<gene>
    <name evidence="3" type="ORF">K435DRAFT_805650</name>
</gene>
<name>A0A4S8LAE2_DENBC</name>
<feature type="compositionally biased region" description="Polar residues" evidence="1">
    <location>
        <begin position="53"/>
        <end position="78"/>
    </location>
</feature>
<feature type="compositionally biased region" description="Basic residues" evidence="1">
    <location>
        <begin position="92"/>
        <end position="103"/>
    </location>
</feature>
<feature type="compositionally biased region" description="Basic residues" evidence="1">
    <location>
        <begin position="852"/>
        <end position="861"/>
    </location>
</feature>
<sequence>MSRKKRLLANRDAMMNLRTGPDHISTITTTGAGGSTHVTLVDSTATTEQATMSFLPDPSSSEAFSSTTDESQQEVNHTGQEEEEEEKEEEKKKKKKKSKKKRRRCEIERQYQERFPKILDLLIERSYDEHVGQPCACGRSGMKSYFLCRECLMSRPECKKCFLEHHAKSLFFHWAYEWDVKNAPDRWDQLFQADMFPATLESPGTAFTFDCLRRFDIHTKTSRKNAYDYCLYLQRITDNMFPGNISDVYDNFLVIARVWQTLMIEKWLGQGHGIDEELPDRPKGNGVNMEQGWEHSPYVLSHLHQSRKTIDGNFQANRYSKNADPDDDSFFNGRSFFPSKEEVDEYERTVPQLQSFKHKADCGWIKAIAKQNSKKFRGMDITGIINRQCDHVFVEASANMTAGERYATTDLCQAKAEGLRRVKPGQKSHDKVVSYDAMCAYCVNFKKRFQKYFPHLYEDIKSTRANDPRKAEDTIIFHMTYWNFRKQNNTELPATTLYNDLVAAIQLYRDHRDHFLGVCEALGSDKVNDYNRLDRSPQIDPKNKKVFKSVYAHDQSKAPSRDQLLDTLKHSTETKQCGPTELSIGEIATFIMEGITIQEEQRPLRRKVAGVKSRKTRDMAADRSEMEKLEKERKKLEDRITTWREAQATFMPGCWEHVAKSHASNPENEKLFLPSDFGAGDRVRLGLESLAEEEARLREAHGIDLIARLQYICQIISALNDRKIIHTRGQDQHTKSSKLLKTQQDLRTARLADYNRNRKALDHLGKLDEDYFPFLTTQDTYRKSSELKRRIGDSRAIDGRLWTAGARLPTTEEAGPSTKRVLLDRGEDVSPVVGTQSSRRQTNRHAPMVSPRKLKQSKGKGKALEELAEEEAEEPLDEVEDGKLWRVRPKAGFSQEEMDAFMEENRRVQFFRDEAQMERWQEQVEIKHAEFHRAIKYFGRFSDIWTNLAHKSDTQKKPGHAAYARKQAGMYINLKNECETLFKAAATIDETLRDIPEGNTLSDQLLSERPPFVDPTETEPPIDEDLGYDTDDDEPEDAKDVGESEVEIESDIGSDEEDDLEIENEELSNESSMLSKRGRDEDDLAGYRHSKRRAVDESGHEESAVGGDMASAGLDDDTLQVQ</sequence>
<dbReference type="EMBL" id="ML179531">
    <property type="protein sequence ID" value="THU85776.1"/>
    <property type="molecule type" value="Genomic_DNA"/>
</dbReference>
<accession>A0A4S8LAE2</accession>
<protein>
    <recommendedName>
        <fullName evidence="2">CxC2-like cysteine cluster KDZ transposase-associated domain-containing protein</fullName>
    </recommendedName>
</protein>
<evidence type="ECO:0000313" key="4">
    <source>
        <dbReference type="Proteomes" id="UP000297245"/>
    </source>
</evidence>
<dbReference type="Pfam" id="PF18803">
    <property type="entry name" value="CxC2"/>
    <property type="match status" value="1"/>
</dbReference>
<evidence type="ECO:0000313" key="3">
    <source>
        <dbReference type="EMBL" id="THU85776.1"/>
    </source>
</evidence>
<reference evidence="3 4" key="1">
    <citation type="journal article" date="2019" name="Nat. Ecol. Evol.">
        <title>Megaphylogeny resolves global patterns of mushroom evolution.</title>
        <authorList>
            <person name="Varga T."/>
            <person name="Krizsan K."/>
            <person name="Foldi C."/>
            <person name="Dima B."/>
            <person name="Sanchez-Garcia M."/>
            <person name="Sanchez-Ramirez S."/>
            <person name="Szollosi G.J."/>
            <person name="Szarkandi J.G."/>
            <person name="Papp V."/>
            <person name="Albert L."/>
            <person name="Andreopoulos W."/>
            <person name="Angelini C."/>
            <person name="Antonin V."/>
            <person name="Barry K.W."/>
            <person name="Bougher N.L."/>
            <person name="Buchanan P."/>
            <person name="Buyck B."/>
            <person name="Bense V."/>
            <person name="Catcheside P."/>
            <person name="Chovatia M."/>
            <person name="Cooper J."/>
            <person name="Damon W."/>
            <person name="Desjardin D."/>
            <person name="Finy P."/>
            <person name="Geml J."/>
            <person name="Haridas S."/>
            <person name="Hughes K."/>
            <person name="Justo A."/>
            <person name="Karasinski D."/>
            <person name="Kautmanova I."/>
            <person name="Kiss B."/>
            <person name="Kocsube S."/>
            <person name="Kotiranta H."/>
            <person name="LaButti K.M."/>
            <person name="Lechner B.E."/>
            <person name="Liimatainen K."/>
            <person name="Lipzen A."/>
            <person name="Lukacs Z."/>
            <person name="Mihaltcheva S."/>
            <person name="Morgado L.N."/>
            <person name="Niskanen T."/>
            <person name="Noordeloos M.E."/>
            <person name="Ohm R.A."/>
            <person name="Ortiz-Santana B."/>
            <person name="Ovrebo C."/>
            <person name="Racz N."/>
            <person name="Riley R."/>
            <person name="Savchenko A."/>
            <person name="Shiryaev A."/>
            <person name="Soop K."/>
            <person name="Spirin V."/>
            <person name="Szebenyi C."/>
            <person name="Tomsovsky M."/>
            <person name="Tulloss R.E."/>
            <person name="Uehling J."/>
            <person name="Grigoriev I.V."/>
            <person name="Vagvolgyi C."/>
            <person name="Papp T."/>
            <person name="Martin F.M."/>
            <person name="Miettinen O."/>
            <person name="Hibbett D.S."/>
            <person name="Nagy L.G."/>
        </authorList>
    </citation>
    <scope>NUCLEOTIDE SEQUENCE [LARGE SCALE GENOMIC DNA]</scope>
    <source>
        <strain evidence="3 4">CBS 962.96</strain>
    </source>
</reference>
<dbReference type="InterPro" id="IPR040521">
    <property type="entry name" value="KDZ"/>
</dbReference>
<feature type="domain" description="CxC2-like cysteine cluster KDZ transposase-associated" evidence="2">
    <location>
        <begin position="181"/>
        <end position="240"/>
    </location>
</feature>
<feature type="region of interest" description="Disordered" evidence="1">
    <location>
        <begin position="809"/>
        <end position="875"/>
    </location>
</feature>
<evidence type="ECO:0000259" key="2">
    <source>
        <dbReference type="Pfam" id="PF18803"/>
    </source>
</evidence>
<dbReference type="AlphaFoldDB" id="A0A4S8LAE2"/>
<dbReference type="Proteomes" id="UP000297245">
    <property type="component" value="Unassembled WGS sequence"/>
</dbReference>
<dbReference type="OrthoDB" id="3261436at2759"/>
<feature type="region of interest" description="Disordered" evidence="1">
    <location>
        <begin position="608"/>
        <end position="629"/>
    </location>
</feature>